<dbReference type="Pfam" id="PF15430">
    <property type="entry name" value="SVWC"/>
    <property type="match status" value="1"/>
</dbReference>
<evidence type="ECO:0000313" key="6">
    <source>
        <dbReference type="Proteomes" id="UP000007266"/>
    </source>
</evidence>
<reference evidence="5 6" key="1">
    <citation type="journal article" date="2008" name="Nature">
        <title>The genome of the model beetle and pest Tribolium castaneum.</title>
        <authorList>
            <consortium name="Tribolium Genome Sequencing Consortium"/>
            <person name="Richards S."/>
            <person name="Gibbs R.A."/>
            <person name="Weinstock G.M."/>
            <person name="Brown S.J."/>
            <person name="Denell R."/>
            <person name="Beeman R.W."/>
            <person name="Gibbs R."/>
            <person name="Beeman R.W."/>
            <person name="Brown S.J."/>
            <person name="Bucher G."/>
            <person name="Friedrich M."/>
            <person name="Grimmelikhuijzen C.J."/>
            <person name="Klingler M."/>
            <person name="Lorenzen M."/>
            <person name="Richards S."/>
            <person name="Roth S."/>
            <person name="Schroder R."/>
            <person name="Tautz D."/>
            <person name="Zdobnov E.M."/>
            <person name="Muzny D."/>
            <person name="Gibbs R.A."/>
            <person name="Weinstock G.M."/>
            <person name="Attaway T."/>
            <person name="Bell S."/>
            <person name="Buhay C.J."/>
            <person name="Chandrabose M.N."/>
            <person name="Chavez D."/>
            <person name="Clerk-Blankenburg K.P."/>
            <person name="Cree A."/>
            <person name="Dao M."/>
            <person name="Davis C."/>
            <person name="Chacko J."/>
            <person name="Dinh H."/>
            <person name="Dugan-Rocha S."/>
            <person name="Fowler G."/>
            <person name="Garner T.T."/>
            <person name="Garnes J."/>
            <person name="Gnirke A."/>
            <person name="Hawes A."/>
            <person name="Hernandez J."/>
            <person name="Hines S."/>
            <person name="Holder M."/>
            <person name="Hume J."/>
            <person name="Jhangiani S.N."/>
            <person name="Joshi V."/>
            <person name="Khan Z.M."/>
            <person name="Jackson L."/>
            <person name="Kovar C."/>
            <person name="Kowis A."/>
            <person name="Lee S."/>
            <person name="Lewis L.R."/>
            <person name="Margolis J."/>
            <person name="Morgan M."/>
            <person name="Nazareth L.V."/>
            <person name="Nguyen N."/>
            <person name="Okwuonu G."/>
            <person name="Parker D."/>
            <person name="Richards S."/>
            <person name="Ruiz S.J."/>
            <person name="Santibanez J."/>
            <person name="Savard J."/>
            <person name="Scherer S.E."/>
            <person name="Schneider B."/>
            <person name="Sodergren E."/>
            <person name="Tautz D."/>
            <person name="Vattahil S."/>
            <person name="Villasana D."/>
            <person name="White C.S."/>
            <person name="Wright R."/>
            <person name="Park Y."/>
            <person name="Beeman R.W."/>
            <person name="Lord J."/>
            <person name="Oppert B."/>
            <person name="Lorenzen M."/>
            <person name="Brown S."/>
            <person name="Wang L."/>
            <person name="Savard J."/>
            <person name="Tautz D."/>
            <person name="Richards S."/>
            <person name="Weinstock G."/>
            <person name="Gibbs R.A."/>
            <person name="Liu Y."/>
            <person name="Worley K."/>
            <person name="Weinstock G."/>
            <person name="Elsik C.G."/>
            <person name="Reese J.T."/>
            <person name="Elhaik E."/>
            <person name="Landan G."/>
            <person name="Graur D."/>
            <person name="Arensburger P."/>
            <person name="Atkinson P."/>
            <person name="Beeman R.W."/>
            <person name="Beidler J."/>
            <person name="Brown S.J."/>
            <person name="Demuth J.P."/>
            <person name="Drury D.W."/>
            <person name="Du Y.Z."/>
            <person name="Fujiwara H."/>
            <person name="Lorenzen M."/>
            <person name="Maselli V."/>
            <person name="Osanai M."/>
            <person name="Park Y."/>
            <person name="Robertson H.M."/>
            <person name="Tu Z."/>
            <person name="Wang J.J."/>
            <person name="Wang S."/>
            <person name="Richards S."/>
            <person name="Song H."/>
            <person name="Zhang L."/>
            <person name="Sodergren E."/>
            <person name="Werner D."/>
            <person name="Stanke M."/>
            <person name="Morgenstern B."/>
            <person name="Solovyev V."/>
            <person name="Kosarev P."/>
            <person name="Brown G."/>
            <person name="Chen H.C."/>
            <person name="Ermolaeva O."/>
            <person name="Hlavina W."/>
            <person name="Kapustin Y."/>
            <person name="Kiryutin B."/>
            <person name="Kitts P."/>
            <person name="Maglott D."/>
            <person name="Pruitt K."/>
            <person name="Sapojnikov V."/>
            <person name="Souvorov A."/>
            <person name="Mackey A.J."/>
            <person name="Waterhouse R.M."/>
            <person name="Wyder S."/>
            <person name="Zdobnov E.M."/>
            <person name="Zdobnov E.M."/>
            <person name="Wyder S."/>
            <person name="Kriventseva E.V."/>
            <person name="Kadowaki T."/>
            <person name="Bork P."/>
            <person name="Aranda M."/>
            <person name="Bao R."/>
            <person name="Beermann A."/>
            <person name="Berns N."/>
            <person name="Bolognesi R."/>
            <person name="Bonneton F."/>
            <person name="Bopp D."/>
            <person name="Brown S.J."/>
            <person name="Bucher G."/>
            <person name="Butts T."/>
            <person name="Chaumot A."/>
            <person name="Denell R.E."/>
            <person name="Ferrier D.E."/>
            <person name="Friedrich M."/>
            <person name="Gordon C.M."/>
            <person name="Jindra M."/>
            <person name="Klingler M."/>
            <person name="Lan Q."/>
            <person name="Lattorff H.M."/>
            <person name="Laudet V."/>
            <person name="von Levetsow C."/>
            <person name="Liu Z."/>
            <person name="Lutz R."/>
            <person name="Lynch J.A."/>
            <person name="da Fonseca R.N."/>
            <person name="Posnien N."/>
            <person name="Reuter R."/>
            <person name="Roth S."/>
            <person name="Savard J."/>
            <person name="Schinko J.B."/>
            <person name="Schmitt C."/>
            <person name="Schoppmeier M."/>
            <person name="Schroder R."/>
            <person name="Shippy T.D."/>
            <person name="Simonnet F."/>
            <person name="Marques-Souza H."/>
            <person name="Tautz D."/>
            <person name="Tomoyasu Y."/>
            <person name="Trauner J."/>
            <person name="Van der Zee M."/>
            <person name="Vervoort M."/>
            <person name="Wittkopp N."/>
            <person name="Wimmer E.A."/>
            <person name="Yang X."/>
            <person name="Jones A.K."/>
            <person name="Sattelle D.B."/>
            <person name="Ebert P.R."/>
            <person name="Nelson D."/>
            <person name="Scott J.G."/>
            <person name="Beeman R.W."/>
            <person name="Muthukrishnan S."/>
            <person name="Kramer K.J."/>
            <person name="Arakane Y."/>
            <person name="Beeman R.W."/>
            <person name="Zhu Q."/>
            <person name="Hogenkamp D."/>
            <person name="Dixit R."/>
            <person name="Oppert B."/>
            <person name="Jiang H."/>
            <person name="Zou Z."/>
            <person name="Marshall J."/>
            <person name="Elpidina E."/>
            <person name="Vinokurov K."/>
            <person name="Oppert C."/>
            <person name="Zou Z."/>
            <person name="Evans J."/>
            <person name="Lu Z."/>
            <person name="Zhao P."/>
            <person name="Sumathipala N."/>
            <person name="Altincicek B."/>
            <person name="Vilcinskas A."/>
            <person name="Williams M."/>
            <person name="Hultmark D."/>
            <person name="Hetru C."/>
            <person name="Jiang H."/>
            <person name="Grimmelikhuijzen C.J."/>
            <person name="Hauser F."/>
            <person name="Cazzamali G."/>
            <person name="Williamson M."/>
            <person name="Park Y."/>
            <person name="Li B."/>
            <person name="Tanaka Y."/>
            <person name="Predel R."/>
            <person name="Neupert S."/>
            <person name="Schachtner J."/>
            <person name="Verleyen P."/>
            <person name="Raible F."/>
            <person name="Bork P."/>
            <person name="Friedrich M."/>
            <person name="Walden K.K."/>
            <person name="Robertson H.M."/>
            <person name="Angeli S."/>
            <person name="Foret S."/>
            <person name="Bucher G."/>
            <person name="Schuetz S."/>
            <person name="Maleszka R."/>
            <person name="Wimmer E.A."/>
            <person name="Beeman R.W."/>
            <person name="Lorenzen M."/>
            <person name="Tomoyasu Y."/>
            <person name="Miller S.C."/>
            <person name="Grossmann D."/>
            <person name="Bucher G."/>
        </authorList>
    </citation>
    <scope>NUCLEOTIDE SEQUENCE [LARGE SCALE GENOMIC DNA]</scope>
    <source>
        <strain evidence="5 6">Georgia GA2</strain>
    </source>
</reference>
<protein>
    <recommendedName>
        <fullName evidence="4">Single domain-containing protein</fullName>
    </recommendedName>
</protein>
<feature type="chain" id="PRO_5007299641" description="Single domain-containing protein" evidence="3">
    <location>
        <begin position="24"/>
        <end position="106"/>
    </location>
</feature>
<proteinExistence type="predicted"/>
<dbReference type="PANTHER" id="PTHR39957">
    <property type="entry name" value="AT09846P1-RELATED"/>
    <property type="match status" value="1"/>
</dbReference>
<dbReference type="PANTHER" id="PTHR39957:SF1">
    <property type="entry name" value="AT09846P1-RELATED"/>
    <property type="match status" value="1"/>
</dbReference>
<name>A0A139WBH4_TRICA</name>
<evidence type="ECO:0000259" key="4">
    <source>
        <dbReference type="SMART" id="SM01318"/>
    </source>
</evidence>
<evidence type="ECO:0000313" key="5">
    <source>
        <dbReference type="EMBL" id="KYB25272.1"/>
    </source>
</evidence>
<dbReference type="GO" id="GO:0005576">
    <property type="term" value="C:extracellular region"/>
    <property type="evidence" value="ECO:0007669"/>
    <property type="project" value="UniProtKB-SubCell"/>
</dbReference>
<feature type="signal peptide" evidence="3">
    <location>
        <begin position="1"/>
        <end position="23"/>
    </location>
</feature>
<accession>A0A139WBH4</accession>
<dbReference type="EMBL" id="KQ971372">
    <property type="protein sequence ID" value="KYB25272.1"/>
    <property type="molecule type" value="Genomic_DNA"/>
</dbReference>
<dbReference type="InterPro" id="IPR053308">
    <property type="entry name" value="Vago-like"/>
</dbReference>
<keyword evidence="6" id="KW-1185">Reference proteome</keyword>
<dbReference type="OrthoDB" id="6674808at2759"/>
<evidence type="ECO:0000256" key="2">
    <source>
        <dbReference type="ARBA" id="ARBA00022525"/>
    </source>
</evidence>
<keyword evidence="2" id="KW-0964">Secreted</keyword>
<reference evidence="5 6" key="2">
    <citation type="journal article" date="2010" name="Nucleic Acids Res.">
        <title>BeetleBase in 2010: revisions to provide comprehensive genomic information for Tribolium castaneum.</title>
        <authorList>
            <person name="Kim H.S."/>
            <person name="Murphy T."/>
            <person name="Xia J."/>
            <person name="Caragea D."/>
            <person name="Park Y."/>
            <person name="Beeman R.W."/>
            <person name="Lorenzen M.D."/>
            <person name="Butcher S."/>
            <person name="Manak J.R."/>
            <person name="Brown S.J."/>
        </authorList>
    </citation>
    <scope>GENOME REANNOTATION</scope>
    <source>
        <strain evidence="5 6">Georgia GA2</strain>
    </source>
</reference>
<comment type="subcellular location">
    <subcellularLocation>
        <location evidence="1">Secreted</location>
    </subcellularLocation>
</comment>
<organism evidence="5 6">
    <name type="scientific">Tribolium castaneum</name>
    <name type="common">Red flour beetle</name>
    <dbReference type="NCBI Taxonomy" id="7070"/>
    <lineage>
        <taxon>Eukaryota</taxon>
        <taxon>Metazoa</taxon>
        <taxon>Ecdysozoa</taxon>
        <taxon>Arthropoda</taxon>
        <taxon>Hexapoda</taxon>
        <taxon>Insecta</taxon>
        <taxon>Pterygota</taxon>
        <taxon>Neoptera</taxon>
        <taxon>Endopterygota</taxon>
        <taxon>Coleoptera</taxon>
        <taxon>Polyphaga</taxon>
        <taxon>Cucujiformia</taxon>
        <taxon>Tenebrionidae</taxon>
        <taxon>Tenebrionidae incertae sedis</taxon>
        <taxon>Tribolium</taxon>
    </lineage>
</organism>
<dbReference type="Proteomes" id="UP000007266">
    <property type="component" value="Linkage group 9"/>
</dbReference>
<dbReference type="FunCoup" id="A0A139WBH4">
    <property type="interactions" value="27"/>
</dbReference>
<dbReference type="InParanoid" id="A0A139WBH4"/>
<dbReference type="SMART" id="SM01318">
    <property type="entry name" value="SVWC"/>
    <property type="match status" value="1"/>
</dbReference>
<dbReference type="InterPro" id="IPR029277">
    <property type="entry name" value="SVWC_dom"/>
</dbReference>
<dbReference type="AlphaFoldDB" id="A0A139WBH4"/>
<keyword evidence="3" id="KW-0732">Signal</keyword>
<feature type="domain" description="Single" evidence="4">
    <location>
        <begin position="34"/>
        <end position="98"/>
    </location>
</feature>
<sequence length="106" mass="11600">MNLRVLLVVLVIICALQLVDVSAARKAATQCKHKKYGVFKIGERKPYPNKTCAEIICKSTGKLSSLQCSRHLKGKNGCKIVAGDRKKPFPNCCPQISCPVKDTNKG</sequence>
<evidence type="ECO:0000256" key="1">
    <source>
        <dbReference type="ARBA" id="ARBA00004613"/>
    </source>
</evidence>
<dbReference type="KEGG" id="tca:103314263"/>
<evidence type="ECO:0000256" key="3">
    <source>
        <dbReference type="SAM" id="SignalP"/>
    </source>
</evidence>
<gene>
    <name evidence="5" type="primary">AUGUSTUS-3.0.2_34390</name>
    <name evidence="5" type="ORF">TcasGA2_TC034390</name>
</gene>